<protein>
    <submittedName>
        <fullName evidence="1">Uncharacterized protein</fullName>
    </submittedName>
</protein>
<name>A0A1M4YCC6_9BACT</name>
<dbReference type="STRING" id="1121884.SAMN02745131_01672"/>
<dbReference type="AlphaFoldDB" id="A0A1M4YCC6"/>
<gene>
    <name evidence="1" type="ORF">SAMN02745131_01672</name>
</gene>
<evidence type="ECO:0000313" key="2">
    <source>
        <dbReference type="Proteomes" id="UP000184048"/>
    </source>
</evidence>
<evidence type="ECO:0000313" key="1">
    <source>
        <dbReference type="EMBL" id="SHF03349.1"/>
    </source>
</evidence>
<organism evidence="1 2">
    <name type="scientific">Flavisolibacter ginsengisoli DSM 18119</name>
    <dbReference type="NCBI Taxonomy" id="1121884"/>
    <lineage>
        <taxon>Bacteria</taxon>
        <taxon>Pseudomonadati</taxon>
        <taxon>Bacteroidota</taxon>
        <taxon>Chitinophagia</taxon>
        <taxon>Chitinophagales</taxon>
        <taxon>Chitinophagaceae</taxon>
        <taxon>Flavisolibacter</taxon>
    </lineage>
</organism>
<dbReference type="OrthoDB" id="982884at2"/>
<dbReference type="Proteomes" id="UP000184048">
    <property type="component" value="Unassembled WGS sequence"/>
</dbReference>
<dbReference type="RefSeq" id="WP_072834873.1">
    <property type="nucleotide sequence ID" value="NZ_FQUU01000005.1"/>
</dbReference>
<dbReference type="EMBL" id="FQUU01000005">
    <property type="protein sequence ID" value="SHF03349.1"/>
    <property type="molecule type" value="Genomic_DNA"/>
</dbReference>
<keyword evidence="2" id="KW-1185">Reference proteome</keyword>
<accession>A0A1M4YCC6</accession>
<reference evidence="1 2" key="1">
    <citation type="submission" date="2016-11" db="EMBL/GenBank/DDBJ databases">
        <authorList>
            <person name="Jaros S."/>
            <person name="Januszkiewicz K."/>
            <person name="Wedrychowicz H."/>
        </authorList>
    </citation>
    <scope>NUCLEOTIDE SEQUENCE [LARGE SCALE GENOMIC DNA]</scope>
    <source>
        <strain evidence="1 2">DSM 18119</strain>
    </source>
</reference>
<proteinExistence type="predicted"/>
<sequence>MMEKNQKIKDIVIYLQTKYGANNILIQDHWESSENAIGLIDNSGRYLAYISIREDEDNYYLALEDPPIDNSFPYSPAGEFNNISLMKLENLISKHLRLRN</sequence>